<evidence type="ECO:0000256" key="1">
    <source>
        <dbReference type="SAM" id="MobiDB-lite"/>
    </source>
</evidence>
<feature type="compositionally biased region" description="Low complexity" evidence="1">
    <location>
        <begin position="430"/>
        <end position="453"/>
    </location>
</feature>
<organism evidence="4">
    <name type="scientific">Bradyrhizobium septentrionale</name>
    <dbReference type="NCBI Taxonomy" id="1404411"/>
    <lineage>
        <taxon>Bacteria</taxon>
        <taxon>Pseudomonadati</taxon>
        <taxon>Pseudomonadota</taxon>
        <taxon>Alphaproteobacteria</taxon>
        <taxon>Hyphomicrobiales</taxon>
        <taxon>Nitrobacteraceae</taxon>
        <taxon>Bradyrhizobium</taxon>
    </lineage>
</organism>
<evidence type="ECO:0000256" key="2">
    <source>
        <dbReference type="SAM" id="SignalP"/>
    </source>
</evidence>
<feature type="region of interest" description="Disordered" evidence="1">
    <location>
        <begin position="274"/>
        <end position="511"/>
    </location>
</feature>
<sequence>MVMRRSFLFALLLGIGVAIGWHTTADAAAELTQLAQAQPSPAPAPSATPATPAPATPAPAAIPQATAPEPIGNVATLTGTATVTRNNATTPLQIRDDIFANDEVATSATSSLGITFNDGTTFNLRANARIAIDNYVYEDGGQQNSALFSVGKGTAAFVAAAVARTGDMKISTPTATLGIRGTTGLVEVPEGATATSNNVGIKLYPDADGHVGRIEVNDRSGASLGVLTRGASGFAIRPGSGGARFAAVPLTISPQQITRDQGLVRQVHSAQTLGRQVVSEQRDFRRANPDFRRGNPAAPYPNRGQPVQPNLQRQNGLPGQNRNAPQQPSQQNRPGQQQPGQPNRPGQPQQPGTPGRQGSQQPGTQQQGGAQHALSGQPGGATLPHAPGVRTPAGQQPAGQQPARQGGATQPGGQQSPARQGGLQPGRTAAPGGVRQPGQPAGQPGQPGVPRQGTAEPVPQAPGQIRPGIQQAAPGIRPGMQRPALQPRPGFVQRRAPPPRAAKPPPKDKRQ</sequence>
<feature type="region of interest" description="Disordered" evidence="1">
    <location>
        <begin position="36"/>
        <end position="66"/>
    </location>
</feature>
<comment type="caution">
    <text evidence="4">The sequence shown here is derived from an EMBL/GenBank/DDBJ whole genome shotgun (WGS) entry which is preliminary data.</text>
</comment>
<feature type="compositionally biased region" description="Low complexity" evidence="1">
    <location>
        <begin position="325"/>
        <end position="369"/>
    </location>
</feature>
<keyword evidence="2" id="KW-0732">Signal</keyword>
<accession>A0A974A504</accession>
<proteinExistence type="predicted"/>
<feature type="compositionally biased region" description="Low complexity" evidence="1">
    <location>
        <begin position="390"/>
        <end position="415"/>
    </location>
</feature>
<feature type="compositionally biased region" description="Polar residues" evidence="1">
    <location>
        <begin position="305"/>
        <end position="324"/>
    </location>
</feature>
<reference evidence="4" key="1">
    <citation type="submission" date="2020-06" db="EMBL/GenBank/DDBJ databases">
        <title>Whole Genome Sequence of Bradyrhizobium sp. Strain 1S1.</title>
        <authorList>
            <person name="Bromfield E.S.P."/>
            <person name="Cloutier S."/>
        </authorList>
    </citation>
    <scope>NUCLEOTIDE SEQUENCE [LARGE SCALE GENOMIC DNA]</scope>
    <source>
        <strain evidence="4">1S1</strain>
    </source>
</reference>
<dbReference type="PANTHER" id="PTHR38731:SF1">
    <property type="entry name" value="FECR PROTEIN DOMAIN-CONTAINING PROTEIN"/>
    <property type="match status" value="1"/>
</dbReference>
<feature type="domain" description="FecR protein" evidence="3">
    <location>
        <begin position="102"/>
        <end position="193"/>
    </location>
</feature>
<feature type="compositionally biased region" description="Basic and acidic residues" evidence="1">
    <location>
        <begin position="280"/>
        <end position="293"/>
    </location>
</feature>
<dbReference type="EMBL" id="JAAOLE020000001">
    <property type="protein sequence ID" value="NVI47849.1"/>
    <property type="molecule type" value="Genomic_DNA"/>
</dbReference>
<feature type="signal peptide" evidence="2">
    <location>
        <begin position="1"/>
        <end position="27"/>
    </location>
</feature>
<evidence type="ECO:0000313" key="4">
    <source>
        <dbReference type="EMBL" id="NVI47849.1"/>
    </source>
</evidence>
<protein>
    <submittedName>
        <fullName evidence="4">FecR domain-containing protein</fullName>
    </submittedName>
</protein>
<dbReference type="InterPro" id="IPR006860">
    <property type="entry name" value="FecR"/>
</dbReference>
<dbReference type="Pfam" id="PF04773">
    <property type="entry name" value="FecR"/>
    <property type="match status" value="1"/>
</dbReference>
<dbReference type="PANTHER" id="PTHR38731">
    <property type="entry name" value="LIPL45-RELATED LIPOPROTEIN-RELATED"/>
    <property type="match status" value="1"/>
</dbReference>
<gene>
    <name evidence="4" type="ORF">HAP48_033835</name>
</gene>
<evidence type="ECO:0000259" key="3">
    <source>
        <dbReference type="Pfam" id="PF04773"/>
    </source>
</evidence>
<name>A0A974A504_9BRAD</name>
<feature type="chain" id="PRO_5036695224" evidence="2">
    <location>
        <begin position="28"/>
        <end position="511"/>
    </location>
</feature>
<feature type="compositionally biased region" description="Pro residues" evidence="1">
    <location>
        <begin position="40"/>
        <end position="57"/>
    </location>
</feature>
<dbReference type="AlphaFoldDB" id="A0A974A504"/>